<dbReference type="InterPro" id="IPR029058">
    <property type="entry name" value="AB_hydrolase_fold"/>
</dbReference>
<dbReference type="OrthoDB" id="9801421at2"/>
<dbReference type="InterPro" id="IPR001375">
    <property type="entry name" value="Peptidase_S9_cat"/>
</dbReference>
<evidence type="ECO:0000313" key="7">
    <source>
        <dbReference type="EMBL" id="TPD61758.1"/>
    </source>
</evidence>
<evidence type="ECO:0000256" key="3">
    <source>
        <dbReference type="ARBA" id="ARBA00022825"/>
    </source>
</evidence>
<feature type="domain" description="Peptidase S9A N-terminal" evidence="6">
    <location>
        <begin position="38"/>
        <end position="433"/>
    </location>
</feature>
<dbReference type="PRINTS" id="PR00862">
    <property type="entry name" value="PROLIGOPTASE"/>
</dbReference>
<evidence type="ECO:0000256" key="4">
    <source>
        <dbReference type="SAM" id="SignalP"/>
    </source>
</evidence>
<organism evidence="7 8">
    <name type="scientific">Emcibacter nanhaiensis</name>
    <dbReference type="NCBI Taxonomy" id="1505037"/>
    <lineage>
        <taxon>Bacteria</taxon>
        <taxon>Pseudomonadati</taxon>
        <taxon>Pseudomonadota</taxon>
        <taxon>Alphaproteobacteria</taxon>
        <taxon>Emcibacterales</taxon>
        <taxon>Emcibacteraceae</taxon>
        <taxon>Emcibacter</taxon>
    </lineage>
</organism>
<gene>
    <name evidence="7" type="ORF">FIV46_06000</name>
</gene>
<dbReference type="Pfam" id="PF00326">
    <property type="entry name" value="Peptidase_S9"/>
    <property type="match status" value="1"/>
</dbReference>
<evidence type="ECO:0000313" key="8">
    <source>
        <dbReference type="Proteomes" id="UP000319148"/>
    </source>
</evidence>
<evidence type="ECO:0000259" key="5">
    <source>
        <dbReference type="Pfam" id="PF00326"/>
    </source>
</evidence>
<dbReference type="InterPro" id="IPR002470">
    <property type="entry name" value="Peptidase_S9A"/>
</dbReference>
<dbReference type="RefSeq" id="WP_139939454.1">
    <property type="nucleotide sequence ID" value="NZ_JBHSYP010000003.1"/>
</dbReference>
<evidence type="ECO:0000256" key="1">
    <source>
        <dbReference type="ARBA" id="ARBA00022670"/>
    </source>
</evidence>
<dbReference type="AlphaFoldDB" id="A0A501PNL5"/>
<dbReference type="Gene3D" id="2.130.10.120">
    <property type="entry name" value="Prolyl oligopeptidase, N-terminal domain"/>
    <property type="match status" value="1"/>
</dbReference>
<dbReference type="GO" id="GO:0070012">
    <property type="term" value="F:oligopeptidase activity"/>
    <property type="evidence" value="ECO:0007669"/>
    <property type="project" value="TreeGrafter"/>
</dbReference>
<reference evidence="8" key="1">
    <citation type="submission" date="2019-06" db="EMBL/GenBank/DDBJ databases">
        <title>The complete genome of Emcibacter congregatus ZYLT.</title>
        <authorList>
            <person name="Zhao Z."/>
        </authorList>
    </citation>
    <scope>NUCLEOTIDE SEQUENCE [LARGE SCALE GENOMIC DNA]</scope>
    <source>
        <strain evidence="8">MCCC 1A06723</strain>
    </source>
</reference>
<feature type="chain" id="PRO_5021357241" evidence="4">
    <location>
        <begin position="26"/>
        <end position="706"/>
    </location>
</feature>
<keyword evidence="8" id="KW-1185">Reference proteome</keyword>
<dbReference type="EMBL" id="VFIY01000005">
    <property type="protein sequence ID" value="TPD61758.1"/>
    <property type="molecule type" value="Genomic_DNA"/>
</dbReference>
<dbReference type="PANTHER" id="PTHR42881:SF13">
    <property type="entry name" value="PROLYL ENDOPEPTIDASE"/>
    <property type="match status" value="1"/>
</dbReference>
<comment type="caution">
    <text evidence="7">The sequence shown here is derived from an EMBL/GenBank/DDBJ whole genome shotgun (WGS) entry which is preliminary data.</text>
</comment>
<accession>A0A501PNL5</accession>
<evidence type="ECO:0000256" key="2">
    <source>
        <dbReference type="ARBA" id="ARBA00022801"/>
    </source>
</evidence>
<dbReference type="PANTHER" id="PTHR42881">
    <property type="entry name" value="PROLYL ENDOPEPTIDASE"/>
    <property type="match status" value="1"/>
</dbReference>
<dbReference type="SUPFAM" id="SSF53474">
    <property type="entry name" value="alpha/beta-Hydrolases"/>
    <property type="match status" value="1"/>
</dbReference>
<dbReference type="SUPFAM" id="SSF50993">
    <property type="entry name" value="Peptidase/esterase 'gauge' domain"/>
    <property type="match status" value="1"/>
</dbReference>
<dbReference type="InterPro" id="IPR023302">
    <property type="entry name" value="Pept_S9A_N"/>
</dbReference>
<feature type="signal peptide" evidence="4">
    <location>
        <begin position="1"/>
        <end position="25"/>
    </location>
</feature>
<feature type="domain" description="Peptidase S9 prolyl oligopeptidase catalytic" evidence="5">
    <location>
        <begin position="501"/>
        <end position="695"/>
    </location>
</feature>
<keyword evidence="2" id="KW-0378">Hydrolase</keyword>
<dbReference type="GO" id="GO:0006508">
    <property type="term" value="P:proteolysis"/>
    <property type="evidence" value="ECO:0007669"/>
    <property type="project" value="UniProtKB-KW"/>
</dbReference>
<dbReference type="Gene3D" id="3.40.50.1820">
    <property type="entry name" value="alpha/beta hydrolase"/>
    <property type="match status" value="1"/>
</dbReference>
<sequence length="706" mass="79223">MVRKKSVVSGLCAALLLVSGGAARAGQTTGADALDQSLLWLEEIQGDKALDWVRARNSRTVAEITADPRFDAFKQEAYDILTAEDRLAVGDLQGEYVYNFWQDEAHVRGIWRRSPVAAYRAGKPDWELLLDVDVLAAAEGENWVYKGANCLAPAYRRCIIELAPGGTDAAVYREFDLDTKSFVKGGFDIPLAKSWIDWLDGDILMVATDWGAPDSLNASGYPREMKILARGQKLSEASPLMKIDADETFIFPTGFYREEGGASFLLRGHSFFEFSYYVLDSDNQPRQLPIPRKLDLEGLFEGRVIIRIQEDWRGHKAGSLLAFPLKEFMESGQITTIEEIYDPGDSGTIRQVAIGKSSVVVNLLEDVSSRIRTFSLKDGDWSGSEVEMPGEQVLTLRSSTYSRDDMLLEKEGLLTPPSLYFVNFKEGVSEKLQSVSLKFDTKDLMVEKKFATSKDGTKVPYFLVYRKGVKLDGKTPVLQYGYGGFDISVLPRHKPVLGKLWLEKGGAYVIANIRGGGEYGPRWHEAALFEHRQRAYDDFFAVAEAVQASGISSPRHYGAFGRSNGGLLMGVSFTQRPDLFHGIICGVPLLDMKRYNKLLAGASWMGEYGNPDIPEQWAYIRKYSPFQNLKKDGNYPRVYFFTSTLDDRVHPGHARKMAAKMEAYGQPFFYYENIEGGHKGNANHDQEATMRALEYLYLWRELEGDD</sequence>
<keyword evidence="1" id="KW-0645">Protease</keyword>
<name>A0A501PNL5_9PROT</name>
<dbReference type="GO" id="GO:0004252">
    <property type="term" value="F:serine-type endopeptidase activity"/>
    <property type="evidence" value="ECO:0007669"/>
    <property type="project" value="InterPro"/>
</dbReference>
<proteinExistence type="predicted"/>
<evidence type="ECO:0000259" key="6">
    <source>
        <dbReference type="Pfam" id="PF02897"/>
    </source>
</evidence>
<dbReference type="Proteomes" id="UP000319148">
    <property type="component" value="Unassembled WGS sequence"/>
</dbReference>
<keyword evidence="4" id="KW-0732">Signal</keyword>
<protein>
    <submittedName>
        <fullName evidence="7">S9 family peptidase</fullName>
    </submittedName>
</protein>
<dbReference type="InterPro" id="IPR051167">
    <property type="entry name" value="Prolyl_oligopep/macrocyclase"/>
</dbReference>
<dbReference type="GO" id="GO:0005829">
    <property type="term" value="C:cytosol"/>
    <property type="evidence" value="ECO:0007669"/>
    <property type="project" value="TreeGrafter"/>
</dbReference>
<dbReference type="Pfam" id="PF02897">
    <property type="entry name" value="Peptidase_S9_N"/>
    <property type="match status" value="1"/>
</dbReference>
<keyword evidence="3" id="KW-0720">Serine protease</keyword>